<protein>
    <submittedName>
        <fullName evidence="8">POPLD domain-containing protein</fullName>
    </submittedName>
</protein>
<dbReference type="Pfam" id="PF22770">
    <property type="entry name" value="POP1_C"/>
    <property type="match status" value="1"/>
</dbReference>
<comment type="subcellular location">
    <subcellularLocation>
        <location evidence="1">Nucleus</location>
    </subcellularLocation>
</comment>
<dbReference type="RefSeq" id="XP_040718277.1">
    <property type="nucleotide sequence ID" value="XM_040859854.1"/>
</dbReference>
<keyword evidence="9" id="KW-1185">Reference proteome</keyword>
<dbReference type="InterPro" id="IPR055079">
    <property type="entry name" value="POP1_C"/>
</dbReference>
<feature type="region of interest" description="Disordered" evidence="4">
    <location>
        <begin position="1"/>
        <end position="98"/>
    </location>
</feature>
<feature type="compositionally biased region" description="Polar residues" evidence="4">
    <location>
        <begin position="38"/>
        <end position="59"/>
    </location>
</feature>
<feature type="domain" description="POP1 C-terminal" evidence="7">
    <location>
        <begin position="755"/>
        <end position="939"/>
    </location>
</feature>
<dbReference type="EMBL" id="MCFJ01000004">
    <property type="protein sequence ID" value="ORY67653.1"/>
    <property type="molecule type" value="Genomic_DNA"/>
</dbReference>
<feature type="region of interest" description="Disordered" evidence="4">
    <location>
        <begin position="694"/>
        <end position="720"/>
    </location>
</feature>
<reference evidence="8 9" key="1">
    <citation type="submission" date="2016-07" db="EMBL/GenBank/DDBJ databases">
        <title>Pervasive Adenine N6-methylation of Active Genes in Fungi.</title>
        <authorList>
            <consortium name="DOE Joint Genome Institute"/>
            <person name="Mondo S.J."/>
            <person name="Dannebaum R.O."/>
            <person name="Kuo R.C."/>
            <person name="Labutti K."/>
            <person name="Haridas S."/>
            <person name="Kuo A."/>
            <person name="Salamov A."/>
            <person name="Ahrendt S.R."/>
            <person name="Lipzen A."/>
            <person name="Sullivan W."/>
            <person name="Andreopoulos W.B."/>
            <person name="Clum A."/>
            <person name="Lindquist E."/>
            <person name="Daum C."/>
            <person name="Ramamoorthy G.K."/>
            <person name="Gryganskyi A."/>
            <person name="Culley D."/>
            <person name="Magnuson J.K."/>
            <person name="James T.Y."/>
            <person name="O'Malley M.A."/>
            <person name="Stajich J.E."/>
            <person name="Spatafora J.W."/>
            <person name="Visel A."/>
            <person name="Grigoriev I.V."/>
        </authorList>
    </citation>
    <scope>NUCLEOTIDE SEQUENCE [LARGE SCALE GENOMIC DNA]</scope>
    <source>
        <strain evidence="8 9">CBS 129021</strain>
    </source>
</reference>
<keyword evidence="3" id="KW-0539">Nucleus</keyword>
<dbReference type="InterPro" id="IPR012590">
    <property type="entry name" value="POPLD_dom"/>
</dbReference>
<dbReference type="STRING" id="1141098.A0A1Y2E7V8"/>
<evidence type="ECO:0000259" key="6">
    <source>
        <dbReference type="Pfam" id="PF08170"/>
    </source>
</evidence>
<accession>A0A1Y2E7V8</accession>
<gene>
    <name evidence="8" type="ORF">BCR38DRAFT_427807</name>
</gene>
<evidence type="ECO:0000256" key="1">
    <source>
        <dbReference type="ARBA" id="ARBA00004123"/>
    </source>
</evidence>
<dbReference type="OrthoDB" id="442863at2759"/>
<dbReference type="PANTHER" id="PTHR22731:SF3">
    <property type="entry name" value="RIBONUCLEASES P_MRP PROTEIN SUBUNIT POP1"/>
    <property type="match status" value="1"/>
</dbReference>
<dbReference type="InterPro" id="IPR039182">
    <property type="entry name" value="Pop1"/>
</dbReference>
<feature type="compositionally biased region" description="Acidic residues" evidence="4">
    <location>
        <begin position="701"/>
        <end position="712"/>
    </location>
</feature>
<feature type="region of interest" description="Disordered" evidence="4">
    <location>
        <begin position="537"/>
        <end position="557"/>
    </location>
</feature>
<feature type="compositionally biased region" description="Basic residues" evidence="4">
    <location>
        <begin position="144"/>
        <end position="161"/>
    </location>
</feature>
<evidence type="ECO:0000313" key="9">
    <source>
        <dbReference type="Proteomes" id="UP000193689"/>
    </source>
</evidence>
<evidence type="ECO:0000313" key="8">
    <source>
        <dbReference type="EMBL" id="ORY67653.1"/>
    </source>
</evidence>
<keyword evidence="2" id="KW-0819">tRNA processing</keyword>
<dbReference type="Pfam" id="PF06978">
    <property type="entry name" value="POP1_N"/>
    <property type="match status" value="1"/>
</dbReference>
<feature type="region of interest" description="Disordered" evidence="4">
    <location>
        <begin position="144"/>
        <end position="186"/>
    </location>
</feature>
<evidence type="ECO:0000259" key="7">
    <source>
        <dbReference type="Pfam" id="PF22770"/>
    </source>
</evidence>
<dbReference type="GO" id="GO:0001682">
    <property type="term" value="P:tRNA 5'-leader removal"/>
    <property type="evidence" value="ECO:0007669"/>
    <property type="project" value="InterPro"/>
</dbReference>
<comment type="caution">
    <text evidence="8">The sequence shown here is derived from an EMBL/GenBank/DDBJ whole genome shotgun (WGS) entry which is preliminary data.</text>
</comment>
<proteinExistence type="predicted"/>
<evidence type="ECO:0000256" key="3">
    <source>
        <dbReference type="ARBA" id="ARBA00023242"/>
    </source>
</evidence>
<dbReference type="FunCoup" id="A0A1Y2E7V8">
    <property type="interactions" value="105"/>
</dbReference>
<evidence type="ECO:0000256" key="4">
    <source>
        <dbReference type="SAM" id="MobiDB-lite"/>
    </source>
</evidence>
<feature type="domain" description="Pop1 N-terminal" evidence="5">
    <location>
        <begin position="106"/>
        <end position="311"/>
    </location>
</feature>
<sequence length="940" mass="104926">MPPPPGDKSGKSGGQKKRLAGDSLGPTTGKRPKPNGKNMGSSNQPGQSNQGKDGRQSSNKSRHGGKDAPSNNGPEARRMKNRAARSIPSQRSDSALKDGELDLQSFVNSRGFEVKALDESMRRTRATRSSRAFQQVPYTLRRRAAAHNHKRVPKRLQKRAKKEMAADNTPTVNAKTRKPSSTRDRLRSETVLRLGKLAERRRKQKLLKRGNLDKVTIETRMARPKIRRNTLNDPLVTIKKFKKRQLNKTWLPTHLWHAKRARLTEPNKPLWRFAIPITPTQKVYRPAHRIQWEKGVMAWDTSYMSTIGLCGTPRSVEHVLKGLCLTQAVLWNDKGAKWRSGAVCWSGTLRRKVGAYLRIIAPASIIWNPESVKRTNDSSEPPKQLRRRLFIRIHPSSFLEAFEELNRLVKGQNPRPYIEDLRYEIGSIEVTGPNSTEALLGLLKPYYSKTESKEPHVAKFQSLAGLQDPASLPLGSLLAFSIMDPRLRYPPRRTELPDMTNQEAQLGLLETLSKWHQTEDPVPFALFDRDARFKASQLPTQQSLNRRRGKNAPGVFLEPSETDTAIPIILTASRQSPNAGTWTLMMPWKCILPLWHSLMHFPLSTGGNPGLGGLNEKRQLAFEQGIPWFPGDFPGTDAGMAWELEQRHERKKAWDRMPKGKRIAYEALDLGAGRKGEVGDGWDCGFETLFELPESGTDASQPDEESNVEIEGTEPAKENKSTKLMKHALTHVIHLTKSAFNAYVDPKSDPFPLGAIVTVKIRTLSRGTPAPCARIYRLPTIAHVPVSTQAEVPATEPTHVRDNSKLPSDLRDQWLAKIPGKTNGAKAKPPLKHNSAVDLDVETRKRLLAQELIGPPPSQPNEGNVNGHPFCPDAEDLIGFVTTGSFNLRNGCGEGIGSISAEMAREELGRYKNKDDPAARVCVVRNAGQAVGWVARWDLV</sequence>
<dbReference type="GO" id="GO:0000172">
    <property type="term" value="C:ribonuclease MRP complex"/>
    <property type="evidence" value="ECO:0007669"/>
    <property type="project" value="InterPro"/>
</dbReference>
<dbReference type="PANTHER" id="PTHR22731">
    <property type="entry name" value="RIBONUCLEASES P/MRP PROTEIN SUBUNIT POP1"/>
    <property type="match status" value="1"/>
</dbReference>
<dbReference type="GO" id="GO:0005655">
    <property type="term" value="C:nucleolar ribonuclease P complex"/>
    <property type="evidence" value="ECO:0007669"/>
    <property type="project" value="InterPro"/>
</dbReference>
<dbReference type="InterPro" id="IPR009723">
    <property type="entry name" value="Pop1_N"/>
</dbReference>
<dbReference type="Proteomes" id="UP000193689">
    <property type="component" value="Unassembled WGS sequence"/>
</dbReference>
<dbReference type="GeneID" id="63776066"/>
<dbReference type="InParanoid" id="A0A1Y2E7V8"/>
<dbReference type="AlphaFoldDB" id="A0A1Y2E7V8"/>
<name>A0A1Y2E7V8_9PEZI</name>
<dbReference type="Pfam" id="PF08170">
    <property type="entry name" value="POPLD"/>
    <property type="match status" value="1"/>
</dbReference>
<organism evidence="8 9">
    <name type="scientific">Pseudomassariella vexata</name>
    <dbReference type="NCBI Taxonomy" id="1141098"/>
    <lineage>
        <taxon>Eukaryota</taxon>
        <taxon>Fungi</taxon>
        <taxon>Dikarya</taxon>
        <taxon>Ascomycota</taxon>
        <taxon>Pezizomycotina</taxon>
        <taxon>Sordariomycetes</taxon>
        <taxon>Xylariomycetidae</taxon>
        <taxon>Amphisphaeriales</taxon>
        <taxon>Pseudomassariaceae</taxon>
        <taxon>Pseudomassariella</taxon>
    </lineage>
</organism>
<evidence type="ECO:0000256" key="2">
    <source>
        <dbReference type="ARBA" id="ARBA00022694"/>
    </source>
</evidence>
<evidence type="ECO:0000259" key="5">
    <source>
        <dbReference type="Pfam" id="PF06978"/>
    </source>
</evidence>
<feature type="domain" description="POPLD" evidence="6">
    <location>
        <begin position="581"/>
        <end position="684"/>
    </location>
</feature>